<accession>A0AAD7XEG3</accession>
<organism evidence="2 3">
    <name type="scientific">Chrysophaeum taylorii</name>
    <dbReference type="NCBI Taxonomy" id="2483200"/>
    <lineage>
        <taxon>Eukaryota</taxon>
        <taxon>Sar</taxon>
        <taxon>Stramenopiles</taxon>
        <taxon>Ochrophyta</taxon>
        <taxon>Pelagophyceae</taxon>
        <taxon>Pelagomonadales</taxon>
        <taxon>Pelagomonadaceae</taxon>
        <taxon>Chrysophaeum</taxon>
    </lineage>
</organism>
<dbReference type="Proteomes" id="UP001230188">
    <property type="component" value="Unassembled WGS sequence"/>
</dbReference>
<comment type="caution">
    <text evidence="2">The sequence shown here is derived from an EMBL/GenBank/DDBJ whole genome shotgun (WGS) entry which is preliminary data.</text>
</comment>
<gene>
    <name evidence="2" type="ORF">CTAYLR_007378</name>
</gene>
<evidence type="ECO:0000313" key="3">
    <source>
        <dbReference type="Proteomes" id="UP001230188"/>
    </source>
</evidence>
<protein>
    <submittedName>
        <fullName evidence="2">Uncharacterized protein</fullName>
    </submittedName>
</protein>
<evidence type="ECO:0000256" key="1">
    <source>
        <dbReference type="SAM" id="Coils"/>
    </source>
</evidence>
<keyword evidence="3" id="KW-1185">Reference proteome</keyword>
<keyword evidence="1" id="KW-0175">Coiled coil</keyword>
<reference evidence="2" key="1">
    <citation type="submission" date="2023-01" db="EMBL/GenBank/DDBJ databases">
        <title>Metagenome sequencing of chrysophaentin producing Chrysophaeum taylorii.</title>
        <authorList>
            <person name="Davison J."/>
            <person name="Bewley C."/>
        </authorList>
    </citation>
    <scope>NUCLEOTIDE SEQUENCE</scope>
    <source>
        <strain evidence="2">NIES-1699</strain>
    </source>
</reference>
<name>A0AAD7XEG3_9STRA</name>
<dbReference type="AlphaFoldDB" id="A0AAD7XEG3"/>
<feature type="coiled-coil region" evidence="1">
    <location>
        <begin position="52"/>
        <end position="125"/>
    </location>
</feature>
<evidence type="ECO:0000313" key="2">
    <source>
        <dbReference type="EMBL" id="KAJ8598182.1"/>
    </source>
</evidence>
<dbReference type="EMBL" id="JAQMWT010000685">
    <property type="protein sequence ID" value="KAJ8598182.1"/>
    <property type="molecule type" value="Genomic_DNA"/>
</dbReference>
<proteinExistence type="predicted"/>
<sequence length="240" mass="27498">MMSTGGFGNEIEAYGGFFDRISNTVSGMPRDTYDYAELQDCRTHLRLCAARIQELESINVDLEARLEAQANEYIKLETDTAESQARWKTQYEALENECEMWRQSNAQLELKNHKLRDQLIRTERELHGILQKKYDFMELARQEERDRIRAEQAMAADNDQQPRGTPAPRSPAMQLYEASVLKHDERTMLRAPSPAPSFARNHNPHALEPADIRRGRAILALCDFFGLSNRPNAEPGAAPY</sequence>